<evidence type="ECO:0000313" key="1">
    <source>
        <dbReference type="EMBL" id="UPQ76162.1"/>
    </source>
</evidence>
<dbReference type="RefSeq" id="WP_248392879.1">
    <property type="nucleotide sequence ID" value="NZ_CP096203.1"/>
</dbReference>
<gene>
    <name evidence="1" type="ORF">M0D58_01130</name>
</gene>
<organism evidence="1 2">
    <name type="scientific">Chryseobacterium nepalense</name>
    <dbReference type="NCBI Taxonomy" id="1854498"/>
    <lineage>
        <taxon>Bacteria</taxon>
        <taxon>Pseudomonadati</taxon>
        <taxon>Bacteroidota</taxon>
        <taxon>Flavobacteriia</taxon>
        <taxon>Flavobacteriales</taxon>
        <taxon>Weeksellaceae</taxon>
        <taxon>Chryseobacterium group</taxon>
        <taxon>Chryseobacterium</taxon>
    </lineage>
</organism>
<keyword evidence="2" id="KW-1185">Reference proteome</keyword>
<name>A0ABY4K9C9_9FLAO</name>
<dbReference type="EMBL" id="CP096203">
    <property type="protein sequence ID" value="UPQ76162.1"/>
    <property type="molecule type" value="Genomic_DNA"/>
</dbReference>
<protein>
    <submittedName>
        <fullName evidence="1">Uncharacterized protein</fullName>
    </submittedName>
</protein>
<proteinExistence type="predicted"/>
<reference evidence="1" key="1">
    <citation type="submission" date="2022-04" db="EMBL/GenBank/DDBJ databases">
        <title>Evolutionary, genomic, and biogeographic characterization of Chryseobacterium nepalense represented by a plastic-degrading bacterium AC3.</title>
        <authorList>
            <person name="Yin Z."/>
            <person name="Liu X."/>
            <person name="Wang D."/>
            <person name="Xie Z."/>
        </authorList>
    </citation>
    <scope>NUCLEOTIDE SEQUENCE</scope>
    <source>
        <strain evidence="1">AC3</strain>
    </source>
</reference>
<accession>A0ABY4K9C9</accession>
<sequence>MADESKSIFIAHANITLWGGTLEGIIDNSQKFYSLKTLKPIELKKVQVGETKIGDEVAKAQLGLEDLTVDFMVEYQGDSAAQGSPKKNDNYTKMVFAVTSKEKTEQALKKGGLLGNDFTINSVKVGYLSYGSEQEKQKEEFVTWMNDNVKKLEK</sequence>
<evidence type="ECO:0000313" key="2">
    <source>
        <dbReference type="Proteomes" id="UP000830552"/>
    </source>
</evidence>
<dbReference type="Proteomes" id="UP000830552">
    <property type="component" value="Chromosome"/>
</dbReference>